<dbReference type="KEGG" id="ffu:CLAFUR5_04273"/>
<reference evidence="2" key="1">
    <citation type="submission" date="2021-12" db="EMBL/GenBank/DDBJ databases">
        <authorList>
            <person name="Zaccaron A."/>
            <person name="Stergiopoulos I."/>
        </authorList>
    </citation>
    <scope>NUCLEOTIDE SEQUENCE</scope>
    <source>
        <strain evidence="2">Race5_Kim</strain>
    </source>
</reference>
<dbReference type="AlphaFoldDB" id="A0A9Q8P7D9"/>
<dbReference type="Proteomes" id="UP000756132">
    <property type="component" value="Chromosome 4"/>
</dbReference>
<organism evidence="2 3">
    <name type="scientific">Passalora fulva</name>
    <name type="common">Tomato leaf mold</name>
    <name type="synonym">Cladosporium fulvum</name>
    <dbReference type="NCBI Taxonomy" id="5499"/>
    <lineage>
        <taxon>Eukaryota</taxon>
        <taxon>Fungi</taxon>
        <taxon>Dikarya</taxon>
        <taxon>Ascomycota</taxon>
        <taxon>Pezizomycotina</taxon>
        <taxon>Dothideomycetes</taxon>
        <taxon>Dothideomycetidae</taxon>
        <taxon>Mycosphaerellales</taxon>
        <taxon>Mycosphaerellaceae</taxon>
        <taxon>Fulvia</taxon>
    </lineage>
</organism>
<dbReference type="OrthoDB" id="202840at2759"/>
<dbReference type="InterPro" id="IPR036282">
    <property type="entry name" value="Glutathione-S-Trfase_C_sf"/>
</dbReference>
<dbReference type="InterPro" id="IPR004045">
    <property type="entry name" value="Glutathione_S-Trfase_N"/>
</dbReference>
<gene>
    <name evidence="2" type="ORF">CLAFUR5_04273</name>
</gene>
<dbReference type="PROSITE" id="PS50404">
    <property type="entry name" value="GST_NTER"/>
    <property type="match status" value="1"/>
</dbReference>
<proteinExistence type="predicted"/>
<dbReference type="Gene3D" id="3.40.30.110">
    <property type="match status" value="2"/>
</dbReference>
<dbReference type="SUPFAM" id="SSF47616">
    <property type="entry name" value="GST C-terminal domain-like"/>
    <property type="match status" value="1"/>
</dbReference>
<dbReference type="InterPro" id="IPR058268">
    <property type="entry name" value="DUF7962"/>
</dbReference>
<protein>
    <recommendedName>
        <fullName evidence="1">GST N-terminal domain-containing protein</fullName>
    </recommendedName>
</protein>
<accession>A0A9Q8P7D9</accession>
<evidence type="ECO:0000259" key="1">
    <source>
        <dbReference type="PROSITE" id="PS50404"/>
    </source>
</evidence>
<dbReference type="InterPro" id="IPR036249">
    <property type="entry name" value="Thioredoxin-like_sf"/>
</dbReference>
<dbReference type="RefSeq" id="XP_047760282.1">
    <property type="nucleotide sequence ID" value="XM_047903421.1"/>
</dbReference>
<dbReference type="OMA" id="IGNDVYC"/>
<sequence length="364" mass="41125">MAVKQPIVALFGYDSSAFTTKIRLILKLKQIPYTYIQVPTMMPRPTLRDNFHLTYRKIPVLALGRDVYCDTSLISEALEHFFPPSEGYRSIYPRARDGSNYRPMMRGFASYWVDRPYFRATCGLMPASIWRSSFGVDRAALIGHKLDPDKLEKKLPENLLKLDMHLSILEPMLAESEGPWLFSTATPSLADVALYYQTLWGTEIAAGRYIENITMGQTPDETNEGAKPVFNDERYPGVLSWFHRMQRYFDELHSVEDQETKLKSVLEQMKQSPALGPKSLLLPTPRASHAKLDEKTGLKKGALVSVAPDDTGRDDPTIGTLIALSPEEVVIQPQALENPATVETRIHFPRLGFVVRPVKDKANL</sequence>
<dbReference type="Pfam" id="PF13417">
    <property type="entry name" value="GST_N_3"/>
    <property type="match status" value="1"/>
</dbReference>
<dbReference type="Gene3D" id="1.20.1050.10">
    <property type="match status" value="1"/>
</dbReference>
<evidence type="ECO:0000313" key="3">
    <source>
        <dbReference type="Proteomes" id="UP000756132"/>
    </source>
</evidence>
<dbReference type="EMBL" id="CP090166">
    <property type="protein sequence ID" value="UJO15916.1"/>
    <property type="molecule type" value="Genomic_DNA"/>
</dbReference>
<dbReference type="SUPFAM" id="SSF52833">
    <property type="entry name" value="Thioredoxin-like"/>
    <property type="match status" value="1"/>
</dbReference>
<name>A0A9Q8P7D9_PASFU</name>
<dbReference type="GeneID" id="71984151"/>
<keyword evidence="3" id="KW-1185">Reference proteome</keyword>
<dbReference type="CDD" id="cd00570">
    <property type="entry name" value="GST_N_family"/>
    <property type="match status" value="1"/>
</dbReference>
<feature type="domain" description="GST N-terminal" evidence="1">
    <location>
        <begin position="6"/>
        <end position="86"/>
    </location>
</feature>
<dbReference type="Pfam" id="PF25907">
    <property type="entry name" value="DUF7962"/>
    <property type="match status" value="1"/>
</dbReference>
<reference evidence="2" key="2">
    <citation type="journal article" date="2022" name="Microb. Genom.">
        <title>A chromosome-scale genome assembly of the tomato pathogen Cladosporium fulvum reveals a compartmentalized genome architecture and the presence of a dispensable chromosome.</title>
        <authorList>
            <person name="Zaccaron A.Z."/>
            <person name="Chen L.H."/>
            <person name="Samaras A."/>
            <person name="Stergiopoulos I."/>
        </authorList>
    </citation>
    <scope>NUCLEOTIDE SEQUENCE</scope>
    <source>
        <strain evidence="2">Race5_Kim</strain>
    </source>
</reference>
<evidence type="ECO:0000313" key="2">
    <source>
        <dbReference type="EMBL" id="UJO15916.1"/>
    </source>
</evidence>